<name>A0A0H1BFW2_9EURO</name>
<protein>
    <submittedName>
        <fullName evidence="1">Uncharacterized protein</fullName>
    </submittedName>
</protein>
<dbReference type="EMBL" id="LDEV01002214">
    <property type="protein sequence ID" value="KLJ09907.1"/>
    <property type="molecule type" value="Genomic_DNA"/>
</dbReference>
<organism evidence="1 2">
    <name type="scientific">Blastomyces silverae</name>
    <dbReference type="NCBI Taxonomy" id="2060906"/>
    <lineage>
        <taxon>Eukaryota</taxon>
        <taxon>Fungi</taxon>
        <taxon>Dikarya</taxon>
        <taxon>Ascomycota</taxon>
        <taxon>Pezizomycotina</taxon>
        <taxon>Eurotiomycetes</taxon>
        <taxon>Eurotiomycetidae</taxon>
        <taxon>Onygenales</taxon>
        <taxon>Ajellomycetaceae</taxon>
        <taxon>Blastomyces</taxon>
    </lineage>
</organism>
<dbReference type="Proteomes" id="UP000053573">
    <property type="component" value="Unassembled WGS sequence"/>
</dbReference>
<keyword evidence="2" id="KW-1185">Reference proteome</keyword>
<gene>
    <name evidence="1" type="ORF">EMPG_14671</name>
</gene>
<evidence type="ECO:0000313" key="1">
    <source>
        <dbReference type="EMBL" id="KLJ09907.1"/>
    </source>
</evidence>
<proteinExistence type="predicted"/>
<reference evidence="2" key="1">
    <citation type="journal article" date="2015" name="PLoS Genet.">
        <title>The dynamic genome and transcriptome of the human fungal pathogen Blastomyces and close relative Emmonsia.</title>
        <authorList>
            <person name="Munoz J.F."/>
            <person name="Gauthier G.M."/>
            <person name="Desjardins C.A."/>
            <person name="Gallo J.E."/>
            <person name="Holder J."/>
            <person name="Sullivan T.D."/>
            <person name="Marty A.J."/>
            <person name="Carmen J.C."/>
            <person name="Chen Z."/>
            <person name="Ding L."/>
            <person name="Gujja S."/>
            <person name="Magrini V."/>
            <person name="Misas E."/>
            <person name="Mitreva M."/>
            <person name="Priest M."/>
            <person name="Saif S."/>
            <person name="Whiston E.A."/>
            <person name="Young S."/>
            <person name="Zeng Q."/>
            <person name="Goldman W.E."/>
            <person name="Mardis E.R."/>
            <person name="Taylor J.W."/>
            <person name="McEwen J.G."/>
            <person name="Clay O.K."/>
            <person name="Klein B.S."/>
            <person name="Cuomo C.A."/>
        </authorList>
    </citation>
    <scope>NUCLEOTIDE SEQUENCE [LARGE SCALE GENOMIC DNA]</scope>
    <source>
        <strain evidence="2">UAMH 139</strain>
    </source>
</reference>
<evidence type="ECO:0000313" key="2">
    <source>
        <dbReference type="Proteomes" id="UP000053573"/>
    </source>
</evidence>
<accession>A0A0H1BFW2</accession>
<comment type="caution">
    <text evidence="1">The sequence shown here is derived from an EMBL/GenBank/DDBJ whole genome shotgun (WGS) entry which is preliminary data.</text>
</comment>
<dbReference type="AlphaFoldDB" id="A0A0H1BFW2"/>
<sequence>MSESLCPLLQKSVSAKNMPVKPPYTKPTHPYTQTRARYPGITISSFPRNKAQLFK</sequence>